<keyword evidence="27" id="KW-0966">Cell projection</keyword>
<evidence type="ECO:0000256" key="7">
    <source>
        <dbReference type="ARBA" id="ARBA00012251"/>
    </source>
</evidence>
<protein>
    <recommendedName>
        <fullName evidence="29 32">E3 ubiquitin-protein ligase parkin</fullName>
        <ecNumber evidence="7 32">2.3.2.31</ecNumber>
    </recommendedName>
</protein>
<comment type="subunit">
    <text evidence="32">Forms an E3 ubiquitin ligase complex.</text>
</comment>
<sequence>MGTLQVMVRFNSNHSFIVRVNTSWTIARFKQEVGRVQGVPSDQIHILFAGRDLPDSLRIQDCGLGQQTVVHAISGLPQLSVDARSHATAPRSLSDVDLNLQPAGAGAAAGFLPSYFVYCKQPCKAVKPGKLRVRCGTCRQTTLTLNRDPACWEDVLVPRRIQGRCLSSGCAGTVAEFYFKCADHPTSEDDTSVALPLVRTNTQHVDCLACTYVRTPVMVFECADSHVMCLDCFARYCVTKLNDRQFIQHPTLGYTLPCPGGCDNSLIKEVHHFRMLGEEQYDRYQRFGAEECVLQMGGVLCPGRGCGVGILPDGTTNMVECVRQAGSGCGFVFCKVCKEAYHTGPCGETAPQPSAPANNYRVDIQRARRARWERRTAATIARTTKACPGCKVRTEKNDGCMHMTCPRCRFQWCWLCEEEWGIDCRERHWFGERG</sequence>
<evidence type="ECO:0000256" key="19">
    <source>
        <dbReference type="ARBA" id="ARBA00022843"/>
    </source>
</evidence>
<dbReference type="InterPro" id="IPR000626">
    <property type="entry name" value="Ubiquitin-like_dom"/>
</dbReference>
<evidence type="ECO:0000256" key="32">
    <source>
        <dbReference type="PIRNR" id="PIRNR037880"/>
    </source>
</evidence>
<evidence type="ECO:0000256" key="25">
    <source>
        <dbReference type="ARBA" id="ARBA00023163"/>
    </source>
</evidence>
<dbReference type="Pfam" id="PF17976">
    <property type="entry name" value="zf-RING_12"/>
    <property type="match status" value="1"/>
</dbReference>
<evidence type="ECO:0000256" key="3">
    <source>
        <dbReference type="ARBA" id="ARBA00004240"/>
    </source>
</evidence>
<evidence type="ECO:0000256" key="8">
    <source>
        <dbReference type="ARBA" id="ARBA00022490"/>
    </source>
</evidence>
<dbReference type="GO" id="GO:0080090">
    <property type="term" value="P:regulation of primary metabolic process"/>
    <property type="evidence" value="ECO:0007669"/>
    <property type="project" value="UniProtKB-ARBA"/>
</dbReference>
<dbReference type="Gene3D" id="1.20.120.1750">
    <property type="match status" value="1"/>
</dbReference>
<name>A0A6P5A2K9_BRABE</name>
<keyword evidence="21" id="KW-0805">Transcription regulation</keyword>
<dbReference type="GO" id="GO:0009896">
    <property type="term" value="P:positive regulation of catabolic process"/>
    <property type="evidence" value="ECO:0007669"/>
    <property type="project" value="UniProtKB-ARBA"/>
</dbReference>
<dbReference type="PROSITE" id="PS51873">
    <property type="entry name" value="TRIAD"/>
    <property type="match status" value="1"/>
</dbReference>
<organism evidence="36 37">
    <name type="scientific">Branchiostoma belcheri</name>
    <name type="common">Amphioxus</name>
    <dbReference type="NCBI Taxonomy" id="7741"/>
    <lineage>
        <taxon>Eukaryota</taxon>
        <taxon>Metazoa</taxon>
        <taxon>Chordata</taxon>
        <taxon>Cephalochordata</taxon>
        <taxon>Leptocardii</taxon>
        <taxon>Amphioxiformes</taxon>
        <taxon>Branchiostomatidae</taxon>
        <taxon>Branchiostoma</taxon>
    </lineage>
</organism>
<gene>
    <name evidence="37" type="primary">LOC109482343</name>
</gene>
<evidence type="ECO:0000256" key="16">
    <source>
        <dbReference type="ARBA" id="ARBA00022787"/>
    </source>
</evidence>
<evidence type="ECO:0000256" key="22">
    <source>
        <dbReference type="ARBA" id="ARBA00023018"/>
    </source>
</evidence>
<dbReference type="Pfam" id="PF22605">
    <property type="entry name" value="IBR_2"/>
    <property type="match status" value="1"/>
</dbReference>
<keyword evidence="12 32" id="KW-0479">Metal-binding</keyword>
<evidence type="ECO:0000256" key="31">
    <source>
        <dbReference type="ARBA" id="ARBA00034106"/>
    </source>
</evidence>
<dbReference type="GO" id="GO:0098793">
    <property type="term" value="C:presynapse"/>
    <property type="evidence" value="ECO:0007669"/>
    <property type="project" value="UniProtKB-SubCell"/>
</dbReference>
<evidence type="ECO:0000256" key="26">
    <source>
        <dbReference type="ARBA" id="ARBA00023242"/>
    </source>
</evidence>
<dbReference type="PANTHER" id="PTHR11685">
    <property type="entry name" value="RBR FAMILY RING FINGER AND IBR DOMAIN-CONTAINING"/>
    <property type="match status" value="1"/>
</dbReference>
<dbReference type="InterPro" id="IPR047535">
    <property type="entry name" value="RING-HC_RBR_parkin"/>
</dbReference>
<dbReference type="CDD" id="cd21382">
    <property type="entry name" value="RING0_parkin"/>
    <property type="match status" value="1"/>
</dbReference>
<dbReference type="GO" id="GO:0050804">
    <property type="term" value="P:modulation of chemical synaptic transmission"/>
    <property type="evidence" value="ECO:0007669"/>
    <property type="project" value="UniProtKB-ARBA"/>
</dbReference>
<dbReference type="GO" id="GO:1903530">
    <property type="term" value="P:regulation of secretion by cell"/>
    <property type="evidence" value="ECO:0007669"/>
    <property type="project" value="UniProtKB-ARBA"/>
</dbReference>
<evidence type="ECO:0000256" key="6">
    <source>
        <dbReference type="ARBA" id="ARBA00004906"/>
    </source>
</evidence>
<dbReference type="EC" id="2.3.2.31" evidence="7 32"/>
<dbReference type="PRINTS" id="PR01475">
    <property type="entry name" value="PARKIN"/>
</dbReference>
<dbReference type="Gene3D" id="3.10.20.90">
    <property type="entry name" value="Phosphatidylinositol 3-kinase Catalytic Subunit, Chain A, domain 1"/>
    <property type="match status" value="1"/>
</dbReference>
<keyword evidence="11" id="KW-0808">Transferase</keyword>
<keyword evidence="36" id="KW-1185">Reference proteome</keyword>
<keyword evidence="15 32" id="KW-0833">Ubl conjugation pathway</keyword>
<dbReference type="InterPro" id="IPR041170">
    <property type="entry name" value="Znf-RING_14"/>
</dbReference>
<dbReference type="GO" id="GO:0022603">
    <property type="term" value="P:regulation of anatomical structure morphogenesis"/>
    <property type="evidence" value="ECO:0007669"/>
    <property type="project" value="UniProtKB-ARBA"/>
</dbReference>
<dbReference type="GO" id="GO:0005634">
    <property type="term" value="C:nucleus"/>
    <property type="evidence" value="ECO:0007669"/>
    <property type="project" value="UniProtKB-SubCell"/>
</dbReference>
<dbReference type="GO" id="GO:0005741">
    <property type="term" value="C:mitochondrial outer membrane"/>
    <property type="evidence" value="ECO:0007669"/>
    <property type="project" value="UniProtKB-SubCell"/>
</dbReference>
<dbReference type="Proteomes" id="UP000515135">
    <property type="component" value="Unplaced"/>
</dbReference>
<evidence type="ECO:0000259" key="35">
    <source>
        <dbReference type="PROSITE" id="PS51873"/>
    </source>
</evidence>
<dbReference type="PROSITE" id="PS50053">
    <property type="entry name" value="UBIQUITIN_2"/>
    <property type="match status" value="1"/>
</dbReference>
<dbReference type="FunFam" id="2.20.25.20:FF:000008">
    <property type="entry name" value="E3 ubiquitin-protein ligase parkin"/>
    <property type="match status" value="1"/>
</dbReference>
<keyword evidence="20 32" id="KW-0072">Autophagy</keyword>
<dbReference type="KEGG" id="bbel:109482343"/>
<accession>A0A6P5A2K9</accession>
<comment type="function">
    <text evidence="32">Functions within a multiprotein E3 ubiquitin ligase complex, catalyzing the covalent attachment of ubiquitin moieties onto substrate proteins.</text>
</comment>
<dbReference type="GO" id="GO:0034976">
    <property type="term" value="P:response to endoplasmic reticulum stress"/>
    <property type="evidence" value="ECO:0007669"/>
    <property type="project" value="UniProtKB-ARBA"/>
</dbReference>
<feature type="active site" evidence="33">
    <location>
        <position position="400"/>
    </location>
</feature>
<evidence type="ECO:0000256" key="13">
    <source>
        <dbReference type="ARBA" id="ARBA00022737"/>
    </source>
</evidence>
<dbReference type="SMART" id="SM00647">
    <property type="entry name" value="IBR"/>
    <property type="match status" value="2"/>
</dbReference>
<evidence type="ECO:0000256" key="10">
    <source>
        <dbReference type="ARBA" id="ARBA00022553"/>
    </source>
</evidence>
<evidence type="ECO:0000256" key="23">
    <source>
        <dbReference type="ARBA" id="ARBA00023128"/>
    </source>
</evidence>
<dbReference type="OrthoDB" id="1431934at2759"/>
<dbReference type="InterPro" id="IPR047534">
    <property type="entry name" value="BRcat_RBR_parkin"/>
</dbReference>
<keyword evidence="26" id="KW-0539">Nucleus</keyword>
<feature type="domain" description="RING-type" evidence="35">
    <location>
        <begin position="201"/>
        <end position="432"/>
    </location>
</feature>
<comment type="pathway">
    <text evidence="6 32">Protein modification; protein ubiquitination.</text>
</comment>
<evidence type="ECO:0000256" key="14">
    <source>
        <dbReference type="ARBA" id="ARBA00022771"/>
    </source>
</evidence>
<evidence type="ECO:0000256" key="2">
    <source>
        <dbReference type="ARBA" id="ARBA00004123"/>
    </source>
</evidence>
<dbReference type="RefSeq" id="XP_019640584.1">
    <property type="nucleotide sequence ID" value="XM_019785025.1"/>
</dbReference>
<dbReference type="InterPro" id="IPR003977">
    <property type="entry name" value="Parkin"/>
</dbReference>
<dbReference type="PIRSF" id="PIRSF037880">
    <property type="entry name" value="Parkin"/>
    <property type="match status" value="1"/>
</dbReference>
<evidence type="ECO:0000256" key="29">
    <source>
        <dbReference type="ARBA" id="ARBA00029536"/>
    </source>
</evidence>
<dbReference type="SMART" id="SM00213">
    <property type="entry name" value="UBQ"/>
    <property type="match status" value="1"/>
</dbReference>
<proteinExistence type="inferred from homology"/>
<keyword evidence="19 32" id="KW-0832">Ubl conjugation</keyword>
<evidence type="ECO:0000256" key="17">
    <source>
        <dbReference type="ARBA" id="ARBA00022824"/>
    </source>
</evidence>
<dbReference type="GO" id="GO:0016567">
    <property type="term" value="P:protein ubiquitination"/>
    <property type="evidence" value="ECO:0007669"/>
    <property type="project" value="UniProtKB-UniRule"/>
</dbReference>
<evidence type="ECO:0000256" key="27">
    <source>
        <dbReference type="ARBA" id="ARBA00023273"/>
    </source>
</evidence>
<keyword evidence="14" id="KW-0863">Zinc-finger</keyword>
<dbReference type="GO" id="GO:0005829">
    <property type="term" value="C:cytosol"/>
    <property type="evidence" value="ECO:0007669"/>
    <property type="project" value="UniProtKB-SubCell"/>
</dbReference>
<comment type="similarity">
    <text evidence="28 32">Belongs to the RBR family. Parkin subfamily.</text>
</comment>
<dbReference type="GO" id="GO:1903377">
    <property type="term" value="P:negative regulation of oxidative stress-induced neuron intrinsic apoptotic signaling pathway"/>
    <property type="evidence" value="ECO:0007669"/>
    <property type="project" value="UniProtKB-ARBA"/>
</dbReference>
<evidence type="ECO:0000256" key="12">
    <source>
        <dbReference type="ARBA" id="ARBA00022723"/>
    </source>
</evidence>
<dbReference type="InterPro" id="IPR054694">
    <property type="entry name" value="Parkin-like_IBR"/>
</dbReference>
<dbReference type="SUPFAM" id="SSF54236">
    <property type="entry name" value="Ubiquitin-like"/>
    <property type="match status" value="1"/>
</dbReference>
<dbReference type="InterPro" id="IPR044066">
    <property type="entry name" value="TRIAD_supradom"/>
</dbReference>
<evidence type="ECO:0000256" key="21">
    <source>
        <dbReference type="ARBA" id="ARBA00023015"/>
    </source>
</evidence>
<keyword evidence="18 32" id="KW-0862">Zinc</keyword>
<keyword evidence="9" id="KW-1017">Isopeptide bond</keyword>
<dbReference type="GO" id="GO:0005783">
    <property type="term" value="C:endoplasmic reticulum"/>
    <property type="evidence" value="ECO:0007669"/>
    <property type="project" value="UniProtKB-SubCell"/>
</dbReference>
<dbReference type="InterPro" id="IPR002867">
    <property type="entry name" value="IBR_dom"/>
</dbReference>
<evidence type="ECO:0000256" key="30">
    <source>
        <dbReference type="ARBA" id="ARBA00034105"/>
    </source>
</evidence>
<dbReference type="GO" id="GO:0043005">
    <property type="term" value="C:neuron projection"/>
    <property type="evidence" value="ECO:0007669"/>
    <property type="project" value="UniProtKB-ARBA"/>
</dbReference>
<dbReference type="AlphaFoldDB" id="A0A6P5A2K9"/>
<keyword evidence="13" id="KW-0677">Repeat</keyword>
<keyword evidence="16" id="KW-1000">Mitochondrion outer membrane</keyword>
<evidence type="ECO:0000313" key="36">
    <source>
        <dbReference type="Proteomes" id="UP000515135"/>
    </source>
</evidence>
<dbReference type="FunFam" id="1.20.120.1750:FF:000009">
    <property type="entry name" value="E3 ubiquitin-protein ligase parkin"/>
    <property type="match status" value="1"/>
</dbReference>
<evidence type="ECO:0000256" key="28">
    <source>
        <dbReference type="ARBA" id="ARBA00029442"/>
    </source>
</evidence>
<evidence type="ECO:0000256" key="4">
    <source>
        <dbReference type="ARBA" id="ARBA00004294"/>
    </source>
</evidence>
<keyword evidence="17" id="KW-0256">Endoplasmic reticulum</keyword>
<dbReference type="GeneID" id="109482343"/>
<keyword evidence="25" id="KW-0804">Transcription</keyword>
<evidence type="ECO:0000256" key="15">
    <source>
        <dbReference type="ARBA" id="ARBA00022786"/>
    </source>
</evidence>
<evidence type="ECO:0000256" key="9">
    <source>
        <dbReference type="ARBA" id="ARBA00022499"/>
    </source>
</evidence>
<dbReference type="InterPro" id="IPR047536">
    <property type="entry name" value="Rcat_RBR_parkin"/>
</dbReference>
<dbReference type="InterPro" id="IPR031127">
    <property type="entry name" value="E3_UB_ligase_RBR"/>
</dbReference>
<dbReference type="FunFam" id="3.10.20.90:FF:000142">
    <property type="entry name" value="E3 ubiquitin-protein ligase parkin"/>
    <property type="match status" value="1"/>
</dbReference>
<evidence type="ECO:0000256" key="33">
    <source>
        <dbReference type="PIRSR" id="PIRSR037880-1"/>
    </source>
</evidence>
<dbReference type="Gene3D" id="2.20.25.20">
    <property type="match status" value="1"/>
</dbReference>
<comment type="subcellular location">
    <subcellularLocation>
        <location evidence="5">Cytoplasm</location>
        <location evidence="5">Cytosol</location>
    </subcellularLocation>
    <subcellularLocation>
        <location evidence="3">Endoplasmic reticulum</location>
    </subcellularLocation>
    <subcellularLocation>
        <location evidence="4">Mitochondrion outer membrane</location>
    </subcellularLocation>
    <subcellularLocation>
        <location evidence="2">Nucleus</location>
    </subcellularLocation>
    <subcellularLocation>
        <location evidence="30">Postsynaptic density</location>
    </subcellularLocation>
    <subcellularLocation>
        <location evidence="31">Presynapse</location>
    </subcellularLocation>
</comment>
<dbReference type="SUPFAM" id="SSF57850">
    <property type="entry name" value="RING/U-box"/>
    <property type="match status" value="1"/>
</dbReference>
<evidence type="ECO:0000259" key="34">
    <source>
        <dbReference type="PROSITE" id="PS50053"/>
    </source>
</evidence>
<evidence type="ECO:0000256" key="24">
    <source>
        <dbReference type="ARBA" id="ARBA00023136"/>
    </source>
</evidence>
<keyword evidence="23 32" id="KW-0496">Mitochondrion</keyword>
<dbReference type="Pfam" id="PF00240">
    <property type="entry name" value="ubiquitin"/>
    <property type="match status" value="1"/>
</dbReference>
<dbReference type="CDD" id="cd16627">
    <property type="entry name" value="RING-HC_RBR_parkin"/>
    <property type="match status" value="1"/>
</dbReference>
<keyword evidence="10" id="KW-0597">Phosphoprotein</keyword>
<dbReference type="InterPro" id="IPR029071">
    <property type="entry name" value="Ubiquitin-like_domsf"/>
</dbReference>
<dbReference type="CDD" id="cd20357">
    <property type="entry name" value="Rcat_RBR_parkin"/>
    <property type="match status" value="1"/>
</dbReference>
<keyword evidence="24" id="KW-0472">Membrane</keyword>
<keyword evidence="8" id="KW-0963">Cytoplasm</keyword>
<evidence type="ECO:0000313" key="37">
    <source>
        <dbReference type="RefSeq" id="XP_019640584.1"/>
    </source>
</evidence>
<feature type="domain" description="Ubiquitin-like" evidence="34">
    <location>
        <begin position="4"/>
        <end position="73"/>
    </location>
</feature>
<evidence type="ECO:0000256" key="5">
    <source>
        <dbReference type="ARBA" id="ARBA00004514"/>
    </source>
</evidence>
<dbReference type="UniPathway" id="UPA00143"/>
<comment type="catalytic activity">
    <reaction evidence="1 32">
        <text>[E2 ubiquitin-conjugating enzyme]-S-ubiquitinyl-L-cysteine + [acceptor protein]-L-lysine = [E2 ubiquitin-conjugating enzyme]-L-cysteine + [acceptor protein]-N(6)-ubiquitinyl-L-lysine.</text>
        <dbReference type="EC" id="2.3.2.31"/>
    </reaction>
</comment>
<dbReference type="GO" id="GO:0008270">
    <property type="term" value="F:zinc ion binding"/>
    <property type="evidence" value="ECO:0007669"/>
    <property type="project" value="UniProtKB-KW"/>
</dbReference>
<dbReference type="GO" id="GO:0000151">
    <property type="term" value="C:ubiquitin ligase complex"/>
    <property type="evidence" value="ECO:0007669"/>
    <property type="project" value="UniProtKB-UniRule"/>
</dbReference>
<reference evidence="37" key="1">
    <citation type="submission" date="2025-08" db="UniProtKB">
        <authorList>
            <consortium name="RefSeq"/>
        </authorList>
    </citation>
    <scope>IDENTIFICATION</scope>
    <source>
        <tissue evidence="37">Gonad</tissue>
    </source>
</reference>
<evidence type="ECO:0000256" key="11">
    <source>
        <dbReference type="ARBA" id="ARBA00022679"/>
    </source>
</evidence>
<dbReference type="Pfam" id="PF17978">
    <property type="entry name" value="zf-RING_14"/>
    <property type="match status" value="1"/>
</dbReference>
<dbReference type="GO" id="GO:0014069">
    <property type="term" value="C:postsynaptic density"/>
    <property type="evidence" value="ECO:0007669"/>
    <property type="project" value="UniProtKB-SubCell"/>
</dbReference>
<evidence type="ECO:0000256" key="20">
    <source>
        <dbReference type="ARBA" id="ARBA00023006"/>
    </source>
</evidence>
<keyword evidence="22" id="KW-0770">Synapse</keyword>
<evidence type="ECO:0000256" key="18">
    <source>
        <dbReference type="ARBA" id="ARBA00022833"/>
    </source>
</evidence>
<dbReference type="GO" id="GO:0061630">
    <property type="term" value="F:ubiquitin protein ligase activity"/>
    <property type="evidence" value="ECO:0007669"/>
    <property type="project" value="UniProtKB-EC"/>
</dbReference>
<dbReference type="InterPro" id="IPR041565">
    <property type="entry name" value="Parkin_Znf-RING"/>
</dbReference>
<dbReference type="CDD" id="cd20340">
    <property type="entry name" value="BRcat_RBR_parkin"/>
    <property type="match status" value="1"/>
</dbReference>
<dbReference type="GO" id="GO:0000423">
    <property type="term" value="P:mitophagy"/>
    <property type="evidence" value="ECO:0007669"/>
    <property type="project" value="UniProtKB-ARBA"/>
</dbReference>
<evidence type="ECO:0000256" key="1">
    <source>
        <dbReference type="ARBA" id="ARBA00001798"/>
    </source>
</evidence>